<keyword evidence="3 5" id="KW-1133">Transmembrane helix</keyword>
<reference evidence="6 7" key="1">
    <citation type="submission" date="2019-04" db="EMBL/GenBank/DDBJ databases">
        <title>Microbes associate with the intestines of laboratory mice.</title>
        <authorList>
            <person name="Navarre W."/>
            <person name="Wong E."/>
            <person name="Huang K.C."/>
            <person name="Tropini C."/>
            <person name="Ng K."/>
            <person name="Yu B."/>
        </authorList>
    </citation>
    <scope>NUCLEOTIDE SEQUENCE [LARGE SCALE GENOMIC DNA]</scope>
    <source>
        <strain evidence="6 7">NM80_B27</strain>
    </source>
</reference>
<dbReference type="AlphaFoldDB" id="A0A4S4G2J1"/>
<evidence type="ECO:0000256" key="4">
    <source>
        <dbReference type="ARBA" id="ARBA00023136"/>
    </source>
</evidence>
<evidence type="ECO:0000256" key="5">
    <source>
        <dbReference type="SAM" id="Phobius"/>
    </source>
</evidence>
<dbReference type="PANTHER" id="PTHR43359">
    <property type="entry name" value="FORMATE HYDROGENLYASE SUBUNIT 4"/>
    <property type="match status" value="1"/>
</dbReference>
<evidence type="ECO:0000256" key="1">
    <source>
        <dbReference type="ARBA" id="ARBA00004141"/>
    </source>
</evidence>
<dbReference type="Pfam" id="PF00146">
    <property type="entry name" value="NADHdh"/>
    <property type="match status" value="1"/>
</dbReference>
<feature type="transmembrane region" description="Helical" evidence="5">
    <location>
        <begin position="6"/>
        <end position="24"/>
    </location>
</feature>
<name>A0A4S4G2J1_9ACTN</name>
<sequence>MSVIVAILQAVLLVAAAPLVSGITRKIRAKMHSRTGTDIFQDYRDLAKLWRRCEVREGGSGLVSRAMPPVFLGSFVLIAAGLPLFMQACPVPILGDIITILYLMALPRFMFALASIDSAGSYTAIGGVRELLVGVLVEPALVLVLFVMAVAAGSTNTGLMAAATGSLQAQPLVAVVVAGVAFAMACYIEMGKLPFDLAEAEQEIQEGPLAAYSGPSLAMLKLGVSVKQLVVASLLVALFLPFGAAVDASPAAVLAGMLAYGAKVLVVMVAASIIENAVMRVRYKLLGRYTWFVTGIALLSLVFLVIGI</sequence>
<proteinExistence type="predicted"/>
<evidence type="ECO:0000313" key="6">
    <source>
        <dbReference type="EMBL" id="THG36931.1"/>
    </source>
</evidence>
<feature type="transmembrane region" description="Helical" evidence="5">
    <location>
        <begin position="131"/>
        <end position="152"/>
    </location>
</feature>
<feature type="transmembrane region" description="Helical" evidence="5">
    <location>
        <begin position="252"/>
        <end position="274"/>
    </location>
</feature>
<dbReference type="GO" id="GO:0005886">
    <property type="term" value="C:plasma membrane"/>
    <property type="evidence" value="ECO:0007669"/>
    <property type="project" value="TreeGrafter"/>
</dbReference>
<dbReference type="RefSeq" id="WP_016310468.1">
    <property type="nucleotide sequence ID" value="NZ_CAJTBT010000014.1"/>
</dbReference>
<keyword evidence="2 5" id="KW-0812">Transmembrane</keyword>
<dbReference type="Proteomes" id="UP000308978">
    <property type="component" value="Unassembled WGS sequence"/>
</dbReference>
<keyword evidence="4 5" id="KW-0472">Membrane</keyword>
<evidence type="ECO:0000256" key="3">
    <source>
        <dbReference type="ARBA" id="ARBA00022989"/>
    </source>
</evidence>
<accession>A0A4S4G2J1</accession>
<dbReference type="InterPro" id="IPR018086">
    <property type="entry name" value="NADH_UbQ_OxRdtase_su1_CS"/>
</dbReference>
<dbReference type="PANTHER" id="PTHR43359:SF1">
    <property type="entry name" value="FORMATE HYDROGENLYASE SUBUNIT 4-RELATED"/>
    <property type="match status" value="1"/>
</dbReference>
<comment type="caution">
    <text evidence="6">The sequence shown here is derived from an EMBL/GenBank/DDBJ whole genome shotgun (WGS) entry which is preliminary data.</text>
</comment>
<gene>
    <name evidence="6" type="ORF">E5986_07605</name>
</gene>
<dbReference type="InterPro" id="IPR052561">
    <property type="entry name" value="ComplexI_Subunit1"/>
</dbReference>
<comment type="subcellular location">
    <subcellularLocation>
        <location evidence="1">Membrane</location>
        <topology evidence="1">Multi-pass membrane protein</topology>
    </subcellularLocation>
</comment>
<dbReference type="GeneID" id="82191643"/>
<protein>
    <submittedName>
        <fullName evidence="6">Hydrogenase 3 membrane subunit</fullName>
    </submittedName>
</protein>
<dbReference type="EMBL" id="SSTJ01000009">
    <property type="protein sequence ID" value="THG36931.1"/>
    <property type="molecule type" value="Genomic_DNA"/>
</dbReference>
<dbReference type="PROSITE" id="PS00668">
    <property type="entry name" value="COMPLEX1_ND1_2"/>
    <property type="match status" value="1"/>
</dbReference>
<feature type="transmembrane region" description="Helical" evidence="5">
    <location>
        <begin position="97"/>
        <end position="119"/>
    </location>
</feature>
<feature type="transmembrane region" description="Helical" evidence="5">
    <location>
        <begin position="66"/>
        <end position="85"/>
    </location>
</feature>
<organism evidence="6 7">
    <name type="scientific">Adlercreutzia caecimuris</name>
    <dbReference type="NCBI Taxonomy" id="671266"/>
    <lineage>
        <taxon>Bacteria</taxon>
        <taxon>Bacillati</taxon>
        <taxon>Actinomycetota</taxon>
        <taxon>Coriobacteriia</taxon>
        <taxon>Eggerthellales</taxon>
        <taxon>Eggerthellaceae</taxon>
        <taxon>Adlercreutzia</taxon>
    </lineage>
</organism>
<evidence type="ECO:0000256" key="2">
    <source>
        <dbReference type="ARBA" id="ARBA00022692"/>
    </source>
</evidence>
<feature type="transmembrane region" description="Helical" evidence="5">
    <location>
        <begin position="172"/>
        <end position="188"/>
    </location>
</feature>
<evidence type="ECO:0000313" key="7">
    <source>
        <dbReference type="Proteomes" id="UP000308978"/>
    </source>
</evidence>
<feature type="transmembrane region" description="Helical" evidence="5">
    <location>
        <begin position="229"/>
        <end position="246"/>
    </location>
</feature>
<dbReference type="InterPro" id="IPR001694">
    <property type="entry name" value="NADH_UbQ_OxRdtase_su1/FPO"/>
</dbReference>
<feature type="transmembrane region" description="Helical" evidence="5">
    <location>
        <begin position="286"/>
        <end position="306"/>
    </location>
</feature>